<keyword evidence="4" id="KW-0804">Transcription</keyword>
<dbReference type="SMART" id="SM00345">
    <property type="entry name" value="HTH_GNTR"/>
    <property type="match status" value="1"/>
</dbReference>
<dbReference type="SUPFAM" id="SSF48008">
    <property type="entry name" value="GntR ligand-binding domain-like"/>
    <property type="match status" value="1"/>
</dbReference>
<dbReference type="SMART" id="SM00895">
    <property type="entry name" value="FCD"/>
    <property type="match status" value="1"/>
</dbReference>
<dbReference type="Pfam" id="PF07729">
    <property type="entry name" value="FCD"/>
    <property type="match status" value="1"/>
</dbReference>
<evidence type="ECO:0000259" key="8">
    <source>
        <dbReference type="PROSITE" id="PS50949"/>
    </source>
</evidence>
<dbReference type="SUPFAM" id="SSF46785">
    <property type="entry name" value="Winged helix' DNA-binding domain"/>
    <property type="match status" value="1"/>
</dbReference>
<comment type="caution">
    <text evidence="9">The sequence shown here is derived from an EMBL/GenBank/DDBJ whole genome shotgun (WGS) entry which is preliminary data.</text>
</comment>
<evidence type="ECO:0000256" key="7">
    <source>
        <dbReference type="SAM" id="MobiDB-lite"/>
    </source>
</evidence>
<dbReference type="EMBL" id="JAQGLA010000001">
    <property type="protein sequence ID" value="MDA3623988.1"/>
    <property type="molecule type" value="Genomic_DNA"/>
</dbReference>
<accession>A0ABT4UR27</accession>
<dbReference type="InterPro" id="IPR000524">
    <property type="entry name" value="Tscrpt_reg_HTH_GntR"/>
</dbReference>
<dbReference type="InterPro" id="IPR036388">
    <property type="entry name" value="WH-like_DNA-bd_sf"/>
</dbReference>
<dbReference type="InterPro" id="IPR011711">
    <property type="entry name" value="GntR_C"/>
</dbReference>
<protein>
    <recommendedName>
        <fullName evidence="6">Pyruvate dehydrogenase complex repressor</fullName>
    </recommendedName>
</protein>
<evidence type="ECO:0000256" key="5">
    <source>
        <dbReference type="ARBA" id="ARBA00037357"/>
    </source>
</evidence>
<feature type="domain" description="HTH gntR-type" evidence="8">
    <location>
        <begin position="14"/>
        <end position="84"/>
    </location>
</feature>
<reference evidence="9 10" key="1">
    <citation type="submission" date="2022-11" db="EMBL/GenBank/DDBJ databases">
        <title>Draft genome sequence of Saccharopolyspora sp. WRP15-2 isolated from rhizosphere soils of wild rice in Thailand.</title>
        <authorList>
            <person name="Duangmal K."/>
            <person name="Kammanee S."/>
            <person name="Muangham S."/>
        </authorList>
    </citation>
    <scope>NUCLEOTIDE SEQUENCE [LARGE SCALE GENOMIC DNA]</scope>
    <source>
        <strain evidence="9 10">WRP15-2</strain>
    </source>
</reference>
<proteinExistence type="predicted"/>
<evidence type="ECO:0000256" key="4">
    <source>
        <dbReference type="ARBA" id="ARBA00023163"/>
    </source>
</evidence>
<dbReference type="PANTHER" id="PTHR43537:SF34">
    <property type="entry name" value="PYRUVATE DEHYDROGENASE COMPLEX REPRESSOR"/>
    <property type="match status" value="1"/>
</dbReference>
<dbReference type="Proteomes" id="UP001210380">
    <property type="component" value="Unassembled WGS sequence"/>
</dbReference>
<keyword evidence="3" id="KW-0238">DNA-binding</keyword>
<feature type="region of interest" description="Disordered" evidence="7">
    <location>
        <begin position="69"/>
        <end position="91"/>
    </location>
</feature>
<dbReference type="InterPro" id="IPR008920">
    <property type="entry name" value="TF_FadR/GntR_C"/>
</dbReference>
<evidence type="ECO:0000256" key="1">
    <source>
        <dbReference type="ARBA" id="ARBA00022491"/>
    </source>
</evidence>
<dbReference type="PANTHER" id="PTHR43537">
    <property type="entry name" value="TRANSCRIPTIONAL REGULATOR, GNTR FAMILY"/>
    <property type="match status" value="1"/>
</dbReference>
<comment type="function">
    <text evidence="5">Transcriptional repressor for the pyruvate dehydrogenase complex genes aceEF and lpd.</text>
</comment>
<keyword evidence="2" id="KW-0805">Transcription regulation</keyword>
<dbReference type="Gene3D" id="1.20.120.530">
    <property type="entry name" value="GntR ligand-binding domain-like"/>
    <property type="match status" value="1"/>
</dbReference>
<evidence type="ECO:0000256" key="2">
    <source>
        <dbReference type="ARBA" id="ARBA00023015"/>
    </source>
</evidence>
<evidence type="ECO:0000256" key="6">
    <source>
        <dbReference type="ARBA" id="ARBA00039592"/>
    </source>
</evidence>
<evidence type="ECO:0000313" key="10">
    <source>
        <dbReference type="Proteomes" id="UP001210380"/>
    </source>
</evidence>
<evidence type="ECO:0000313" key="9">
    <source>
        <dbReference type="EMBL" id="MDA3623988.1"/>
    </source>
</evidence>
<dbReference type="Gene3D" id="1.10.10.10">
    <property type="entry name" value="Winged helix-like DNA-binding domain superfamily/Winged helix DNA-binding domain"/>
    <property type="match status" value="1"/>
</dbReference>
<dbReference type="PRINTS" id="PR00035">
    <property type="entry name" value="HTHGNTR"/>
</dbReference>
<dbReference type="PROSITE" id="PS50949">
    <property type="entry name" value="HTH_GNTR"/>
    <property type="match status" value="1"/>
</dbReference>
<name>A0ABT4UR27_9PSEU</name>
<dbReference type="CDD" id="cd07377">
    <property type="entry name" value="WHTH_GntR"/>
    <property type="match status" value="1"/>
</dbReference>
<dbReference type="InterPro" id="IPR036390">
    <property type="entry name" value="WH_DNA-bd_sf"/>
</dbReference>
<keyword evidence="10" id="KW-1185">Reference proteome</keyword>
<organism evidence="9 10">
    <name type="scientific">Saccharopolyspora oryzae</name>
    <dbReference type="NCBI Taxonomy" id="2997343"/>
    <lineage>
        <taxon>Bacteria</taxon>
        <taxon>Bacillati</taxon>
        <taxon>Actinomycetota</taxon>
        <taxon>Actinomycetes</taxon>
        <taxon>Pseudonocardiales</taxon>
        <taxon>Pseudonocardiaceae</taxon>
        <taxon>Saccharopolyspora</taxon>
    </lineage>
</organism>
<dbReference type="RefSeq" id="WP_270946556.1">
    <property type="nucleotide sequence ID" value="NZ_JAQGLA010000001.1"/>
</dbReference>
<gene>
    <name evidence="9" type="ORF">OU415_00990</name>
</gene>
<keyword evidence="1" id="KW-0678">Repressor</keyword>
<sequence>MSSFAAYLRLDGTEGLPHSVAGQLETAIAVGLLSHGDRLPPESELAAELGVSTGTLRQALETLRQRGAIETRRGRGGGSFVRNASKPPPETALNQLRERSADSLRDLGDACAAVVGGAAHLAAQRAAHDDVERLRRLAEHFRSAETADERRRADSRFHIEIGVVAHSVRLTQAIVHLHDELASLFWTVGGEAEHHPVTESANTALIEAIDSADADTARAVAMQDVETRVQHLIDLHLDLVVRGEP</sequence>
<evidence type="ECO:0000256" key="3">
    <source>
        <dbReference type="ARBA" id="ARBA00023125"/>
    </source>
</evidence>
<dbReference type="Pfam" id="PF00392">
    <property type="entry name" value="GntR"/>
    <property type="match status" value="1"/>
</dbReference>